<reference evidence="1 2" key="1">
    <citation type="submission" date="2017-08" db="EMBL/GenBank/DDBJ databases">
        <authorList>
            <person name="de Groot N.N."/>
        </authorList>
    </citation>
    <scope>NUCLEOTIDE SEQUENCE [LARGE SCALE GENOMIC DNA]</scope>
    <source>
        <strain evidence="1 2">HM2</strain>
    </source>
</reference>
<evidence type="ECO:0000313" key="2">
    <source>
        <dbReference type="Proteomes" id="UP000255423"/>
    </source>
</evidence>
<gene>
    <name evidence="1" type="ORF">SAMN05661053_1656</name>
</gene>
<evidence type="ECO:0000313" key="1">
    <source>
        <dbReference type="EMBL" id="SUQ24261.1"/>
    </source>
</evidence>
<proteinExistence type="predicted"/>
<accession>A0A380S709</accession>
<name>A0A380S709_FIBSU</name>
<dbReference type="EMBL" id="UHJL01000002">
    <property type="protein sequence ID" value="SUQ24261.1"/>
    <property type="molecule type" value="Genomic_DNA"/>
</dbReference>
<dbReference type="RefSeq" id="WP_109572802.1">
    <property type="nucleotide sequence ID" value="NZ_UHJL01000002.1"/>
</dbReference>
<sequence length="406" mass="44184">MIKRAWTYGLATLALFNVACDSGRTAGSSMETENSIAVLVQLADGTPAARMDVIVRPESYLSGASELGSDSLYQLHFETDEQGRVVLSSVPSGSYVIEARSDSLNLKGFEKIAYVESDSTTPLTVEVSEPTKVSGRVGLPQLVRSSATVSVQGLDYQVSMDSTGYFEFESLPNGNVEIVAFVNEAGVDSVTEYGRIEADVGADSSKGALYLGDSAYVKTYFVFEDFENGAGAWEAAASLNAEVTFNIESAGLGREGKAAHFICKRDSAAQWDWALIGRELGGYVNMSDLDSIRFWVRVSTPSRISFSFDRFVNDDSVTSSDNIKSWRHFEADTVWTQFTVIPAELDTADSNGGNYGWEAVKDSVTKIGIFGAMDTEVWVDDIEVFGYGIFDPYAPVVKKSVVRKEE</sequence>
<protein>
    <submittedName>
        <fullName evidence="1">Uncharacterized protein</fullName>
    </submittedName>
</protein>
<dbReference type="Proteomes" id="UP000255423">
    <property type="component" value="Unassembled WGS sequence"/>
</dbReference>
<dbReference type="AlphaFoldDB" id="A0A380S709"/>
<organism evidence="1 2">
    <name type="scientific">Fibrobacter succinogenes</name>
    <name type="common">Bacteroides succinogenes</name>
    <dbReference type="NCBI Taxonomy" id="833"/>
    <lineage>
        <taxon>Bacteria</taxon>
        <taxon>Pseudomonadati</taxon>
        <taxon>Fibrobacterota</taxon>
        <taxon>Fibrobacteria</taxon>
        <taxon>Fibrobacterales</taxon>
        <taxon>Fibrobacteraceae</taxon>
        <taxon>Fibrobacter</taxon>
    </lineage>
</organism>